<dbReference type="SUPFAM" id="SSF52833">
    <property type="entry name" value="Thioredoxin-like"/>
    <property type="match status" value="1"/>
</dbReference>
<dbReference type="GO" id="GO:0016491">
    <property type="term" value="F:oxidoreductase activity"/>
    <property type="evidence" value="ECO:0007669"/>
    <property type="project" value="InterPro"/>
</dbReference>
<dbReference type="InterPro" id="IPR013766">
    <property type="entry name" value="Thioredoxin_domain"/>
</dbReference>
<protein>
    <submittedName>
        <fullName evidence="2">Alkyl hydroperoxide reductase</fullName>
    </submittedName>
</protein>
<evidence type="ECO:0000313" key="3">
    <source>
        <dbReference type="Proteomes" id="UP000075391"/>
    </source>
</evidence>
<dbReference type="GO" id="GO:0016209">
    <property type="term" value="F:antioxidant activity"/>
    <property type="evidence" value="ECO:0007669"/>
    <property type="project" value="InterPro"/>
</dbReference>
<dbReference type="InterPro" id="IPR036249">
    <property type="entry name" value="Thioredoxin-like_sf"/>
</dbReference>
<feature type="domain" description="Thioredoxin" evidence="1">
    <location>
        <begin position="9"/>
        <end position="160"/>
    </location>
</feature>
<dbReference type="RefSeq" id="WP_063243943.1">
    <property type="nucleotide sequence ID" value="NZ_LUKF01000016.1"/>
</dbReference>
<dbReference type="Pfam" id="PF00578">
    <property type="entry name" value="AhpC-TSA"/>
    <property type="match status" value="1"/>
</dbReference>
<dbReference type="Gene3D" id="3.40.30.10">
    <property type="entry name" value="Glutaredoxin"/>
    <property type="match status" value="1"/>
</dbReference>
<dbReference type="InterPro" id="IPR047262">
    <property type="entry name" value="PRX-like1"/>
</dbReference>
<dbReference type="OrthoDB" id="5292926at2"/>
<gene>
    <name evidence="2" type="ORF">AZI85_06110</name>
</gene>
<evidence type="ECO:0000259" key="1">
    <source>
        <dbReference type="PROSITE" id="PS51352"/>
    </source>
</evidence>
<dbReference type="Proteomes" id="UP000075391">
    <property type="component" value="Unassembled WGS sequence"/>
</dbReference>
<name>A0A150WFQ1_BDEBC</name>
<dbReference type="EMBL" id="LUKF01000016">
    <property type="protein sequence ID" value="KYG61794.1"/>
    <property type="molecule type" value="Genomic_DNA"/>
</dbReference>
<dbReference type="PANTHER" id="PTHR43640:SF1">
    <property type="entry name" value="THIOREDOXIN-DEPENDENT PEROXIREDOXIN"/>
    <property type="match status" value="1"/>
</dbReference>
<organism evidence="2 3">
    <name type="scientific">Bdellovibrio bacteriovorus</name>
    <dbReference type="NCBI Taxonomy" id="959"/>
    <lineage>
        <taxon>Bacteria</taxon>
        <taxon>Pseudomonadati</taxon>
        <taxon>Bdellovibrionota</taxon>
        <taxon>Bdellovibrionia</taxon>
        <taxon>Bdellovibrionales</taxon>
        <taxon>Pseudobdellovibrionaceae</taxon>
        <taxon>Bdellovibrio</taxon>
    </lineage>
</organism>
<comment type="caution">
    <text evidence="2">The sequence shown here is derived from an EMBL/GenBank/DDBJ whole genome shotgun (WGS) entry which is preliminary data.</text>
</comment>
<reference evidence="2 3" key="1">
    <citation type="submission" date="2016-03" db="EMBL/GenBank/DDBJ databases">
        <authorList>
            <person name="Ploux O."/>
        </authorList>
    </citation>
    <scope>NUCLEOTIDE SEQUENCE [LARGE SCALE GENOMIC DNA]</scope>
    <source>
        <strain evidence="2 3">BER2</strain>
    </source>
</reference>
<dbReference type="AlphaFoldDB" id="A0A150WFQ1"/>
<dbReference type="PROSITE" id="PS51352">
    <property type="entry name" value="THIOREDOXIN_2"/>
    <property type="match status" value="1"/>
</dbReference>
<accession>A0A150WFQ1</accession>
<evidence type="ECO:0000313" key="2">
    <source>
        <dbReference type="EMBL" id="KYG61794.1"/>
    </source>
</evidence>
<sequence length="182" mass="20737">MALTFTPFPDLGNACPEFKLPATDGKTYALKDFPTGHPLVVMFICNHCPYVQAIEDRLIQLGQDLKKQNVSVVAICSNDAKSHPEDSFENLKKRAEEKSYPFVYLYDETQEVAHKFGAVCTPDFFVYDKNHKLAYRGRLDDSWKDASKVTKRELYEAVQTLLQDQKVSEEQTASMGCSIKWI</sequence>
<dbReference type="InterPro" id="IPR000866">
    <property type="entry name" value="AhpC/TSA"/>
</dbReference>
<dbReference type="CDD" id="cd02969">
    <property type="entry name" value="PRX_like1"/>
    <property type="match status" value="1"/>
</dbReference>
<dbReference type="PANTHER" id="PTHR43640">
    <property type="entry name" value="OS07G0260300 PROTEIN"/>
    <property type="match status" value="1"/>
</dbReference>
<proteinExistence type="predicted"/>